<feature type="compositionally biased region" description="Basic and acidic residues" evidence="1">
    <location>
        <begin position="313"/>
        <end position="326"/>
    </location>
</feature>
<dbReference type="RefSeq" id="WP_189786840.1">
    <property type="nucleotide sequence ID" value="NZ_BNAT01000037.1"/>
</dbReference>
<reference evidence="2" key="2">
    <citation type="submission" date="2020-09" db="EMBL/GenBank/DDBJ databases">
        <authorList>
            <person name="Sun Q."/>
            <person name="Zhou Y."/>
        </authorList>
    </citation>
    <scope>NUCLEOTIDE SEQUENCE</scope>
    <source>
        <strain evidence="2">CGMCC 4.7403</strain>
    </source>
</reference>
<evidence type="ECO:0000256" key="1">
    <source>
        <dbReference type="SAM" id="MobiDB-lite"/>
    </source>
</evidence>
<comment type="caution">
    <text evidence="2">The sequence shown here is derived from an EMBL/GenBank/DDBJ whole genome shotgun (WGS) entry which is preliminary data.</text>
</comment>
<feature type="region of interest" description="Disordered" evidence="1">
    <location>
        <begin position="310"/>
        <end position="338"/>
    </location>
</feature>
<organism evidence="2 3">
    <name type="scientific">Streptomyces capitiformicae</name>
    <dbReference type="NCBI Taxonomy" id="2014920"/>
    <lineage>
        <taxon>Bacteria</taxon>
        <taxon>Bacillati</taxon>
        <taxon>Actinomycetota</taxon>
        <taxon>Actinomycetes</taxon>
        <taxon>Kitasatosporales</taxon>
        <taxon>Streptomycetaceae</taxon>
        <taxon>Streptomyces</taxon>
    </lineage>
</organism>
<dbReference type="AlphaFoldDB" id="A0A918ZHS0"/>
<proteinExistence type="predicted"/>
<name>A0A918ZHS0_9ACTN</name>
<reference evidence="2" key="1">
    <citation type="journal article" date="2014" name="Int. J. Syst. Evol. Microbiol.">
        <title>Complete genome sequence of Corynebacterium casei LMG S-19264T (=DSM 44701T), isolated from a smear-ripened cheese.</title>
        <authorList>
            <consortium name="US DOE Joint Genome Institute (JGI-PGF)"/>
            <person name="Walter F."/>
            <person name="Albersmeier A."/>
            <person name="Kalinowski J."/>
            <person name="Ruckert C."/>
        </authorList>
    </citation>
    <scope>NUCLEOTIDE SEQUENCE</scope>
    <source>
        <strain evidence="2">CGMCC 4.7403</strain>
    </source>
</reference>
<gene>
    <name evidence="2" type="ORF">GCM10017771_74420</name>
</gene>
<sequence length="338" mass="37128">MITTEPIGDWTWEITPDTAEAKASRAAEIAVAVWNILARYELAVSVGKVDLSVRAMHGTRDVRLDVRGLALEADPLAPGTALSDAVARAESFEGDLLTGLRVQCPGVWLESGGRHRAEQLFTVQVDIWKSDLVVVTLETYSDAWLTMDTREREQPMIHAENAPRLSAALQAVSDLLGGAPEPGDPNRHATPTTTGFEDLTVEGPAYADSWGTFGVPTRSRRLLSPLPRTENEYEDTTDHPVRYFTVQRDGRTLGYVWASTGDNAAGYEPRTAAGDDAFEVGAGWVLRLREAHGRKLDALEALDWLRQAPPRPDLGRLSEERARETPSLDALEELSGRY</sequence>
<protein>
    <submittedName>
        <fullName evidence="2">Uncharacterized protein</fullName>
    </submittedName>
</protein>
<dbReference type="Proteomes" id="UP000603227">
    <property type="component" value="Unassembled WGS sequence"/>
</dbReference>
<dbReference type="EMBL" id="BNAT01000037">
    <property type="protein sequence ID" value="GHE52165.1"/>
    <property type="molecule type" value="Genomic_DNA"/>
</dbReference>
<evidence type="ECO:0000313" key="2">
    <source>
        <dbReference type="EMBL" id="GHE52165.1"/>
    </source>
</evidence>
<evidence type="ECO:0000313" key="3">
    <source>
        <dbReference type="Proteomes" id="UP000603227"/>
    </source>
</evidence>
<accession>A0A918ZHS0</accession>
<keyword evidence="3" id="KW-1185">Reference proteome</keyword>